<accession>A0A1X0RZY9</accession>
<proteinExistence type="predicted"/>
<organism evidence="1 2">
    <name type="scientific">Rhizopus microsporus</name>
    <dbReference type="NCBI Taxonomy" id="58291"/>
    <lineage>
        <taxon>Eukaryota</taxon>
        <taxon>Fungi</taxon>
        <taxon>Fungi incertae sedis</taxon>
        <taxon>Mucoromycota</taxon>
        <taxon>Mucoromycotina</taxon>
        <taxon>Mucoromycetes</taxon>
        <taxon>Mucorales</taxon>
        <taxon>Mucorineae</taxon>
        <taxon>Rhizopodaceae</taxon>
        <taxon>Rhizopus</taxon>
    </lineage>
</organism>
<dbReference type="Proteomes" id="UP000242381">
    <property type="component" value="Unassembled WGS sequence"/>
</dbReference>
<evidence type="ECO:0000313" key="2">
    <source>
        <dbReference type="Proteomes" id="UP000242381"/>
    </source>
</evidence>
<protein>
    <submittedName>
        <fullName evidence="1">Uncharacterized protein</fullName>
    </submittedName>
</protein>
<reference evidence="1 2" key="1">
    <citation type="journal article" date="2016" name="Proc. Natl. Acad. Sci. U.S.A.">
        <title>Lipid metabolic changes in an early divergent fungus govern the establishment of a mutualistic symbiosis with endobacteria.</title>
        <authorList>
            <person name="Lastovetsky O.A."/>
            <person name="Gaspar M.L."/>
            <person name="Mondo S.J."/>
            <person name="LaButti K.M."/>
            <person name="Sandor L."/>
            <person name="Grigoriev I.V."/>
            <person name="Henry S.A."/>
            <person name="Pawlowska T.E."/>
        </authorList>
    </citation>
    <scope>NUCLEOTIDE SEQUENCE [LARGE SCALE GENOMIC DNA]</scope>
    <source>
        <strain evidence="1 2">ATCC 11559</strain>
    </source>
</reference>
<gene>
    <name evidence="1" type="ORF">BCV71DRAFT_181275</name>
</gene>
<dbReference type="AlphaFoldDB" id="A0A1X0RZY9"/>
<evidence type="ECO:0000313" key="1">
    <source>
        <dbReference type="EMBL" id="ORE17577.1"/>
    </source>
</evidence>
<sequence>MSSTVKFYHYLSSGEFAYDEELEYQPKQDGAAIKSLYQMGNIPNNDSSSEDDCDDHFNTVVMEEIDLEATPLPNMIWIPIKYRPRNVAQFISLLQNKKYKVAKAAKEAGIGLKAAYKFNDQWRKYEGTILPDYKPASETKRKENNIKLTEEHSQYLNEFVEKYLTCIVKDATKPLCETLRGLTIDKSTLYRHIAEKLEFTLARTQARFVNRNSDDTLKQRRQFVEYIDAMNDKTF</sequence>
<dbReference type="VEuPathDB" id="FungiDB:BCV72DRAFT_310028"/>
<dbReference type="EMBL" id="KV921352">
    <property type="protein sequence ID" value="ORE17577.1"/>
    <property type="molecule type" value="Genomic_DNA"/>
</dbReference>
<dbReference type="OMA" id="VEYIDAM"/>
<name>A0A1X0RZY9_RHIZD</name>